<evidence type="ECO:0000256" key="16">
    <source>
        <dbReference type="SAM" id="SignalP"/>
    </source>
</evidence>
<evidence type="ECO:0008006" key="21">
    <source>
        <dbReference type="Google" id="ProtNLM"/>
    </source>
</evidence>
<dbReference type="Pfam" id="PF20684">
    <property type="entry name" value="Fung_rhodopsin"/>
    <property type="match status" value="1"/>
</dbReference>
<dbReference type="EMBL" id="JBBWUH010000016">
    <property type="protein sequence ID" value="KAK8151795.1"/>
    <property type="molecule type" value="Genomic_DNA"/>
</dbReference>
<gene>
    <name evidence="19" type="ORF">IWX90DRAFT_496246</name>
</gene>
<dbReference type="PANTHER" id="PTHR33048">
    <property type="entry name" value="PTH11-LIKE INTEGRAL MEMBRANE PROTEIN (AFU_ORTHOLOGUE AFUA_5G11245)"/>
    <property type="match status" value="1"/>
</dbReference>
<feature type="transmembrane region" description="Helical" evidence="15">
    <location>
        <begin position="159"/>
        <end position="179"/>
    </location>
</feature>
<keyword evidence="8 16" id="KW-0732">Signal</keyword>
<feature type="region of interest" description="Disordered" evidence="14">
    <location>
        <begin position="480"/>
        <end position="514"/>
    </location>
</feature>
<dbReference type="PANTHER" id="PTHR33048:SF143">
    <property type="entry name" value="EXTRACELLULAR MEMBRANE PROTEIN CFEM DOMAIN-CONTAINING PROTEIN-RELATED"/>
    <property type="match status" value="1"/>
</dbReference>
<comment type="subcellular location">
    <subcellularLocation>
        <location evidence="2">Membrane</location>
        <topology evidence="2">Lipid-anchor</topology>
        <topology evidence="2">GPI-anchor</topology>
    </subcellularLocation>
    <subcellularLocation>
        <location evidence="1">Membrane</location>
        <topology evidence="1">Multi-pass membrane protein</topology>
    </subcellularLocation>
    <subcellularLocation>
        <location evidence="3">Secreted</location>
    </subcellularLocation>
</comment>
<feature type="domain" description="CFEM" evidence="17">
    <location>
        <begin position="61"/>
        <end position="117"/>
    </location>
</feature>
<feature type="transmembrane region" description="Helical" evidence="15">
    <location>
        <begin position="328"/>
        <end position="347"/>
    </location>
</feature>
<evidence type="ECO:0000313" key="20">
    <source>
        <dbReference type="Proteomes" id="UP001456524"/>
    </source>
</evidence>
<protein>
    <recommendedName>
        <fullName evidence="21">Extracellular membrane protein CFEM domain-containing protein</fullName>
    </recommendedName>
</protein>
<evidence type="ECO:0000256" key="8">
    <source>
        <dbReference type="ARBA" id="ARBA00022729"/>
    </source>
</evidence>
<accession>A0ABR1XFG0</accession>
<keyword evidence="10 15" id="KW-0472">Membrane</keyword>
<feature type="signal peptide" evidence="16">
    <location>
        <begin position="1"/>
        <end position="20"/>
    </location>
</feature>
<feature type="chain" id="PRO_5046147282" description="Extracellular membrane protein CFEM domain-containing protein" evidence="16">
    <location>
        <begin position="21"/>
        <end position="514"/>
    </location>
</feature>
<name>A0ABR1XFG0_9PEZI</name>
<dbReference type="Pfam" id="PF05730">
    <property type="entry name" value="CFEM"/>
    <property type="match status" value="1"/>
</dbReference>
<evidence type="ECO:0000256" key="3">
    <source>
        <dbReference type="ARBA" id="ARBA00004613"/>
    </source>
</evidence>
<keyword evidence="9 15" id="KW-1133">Transmembrane helix</keyword>
<evidence type="ECO:0000256" key="14">
    <source>
        <dbReference type="SAM" id="MobiDB-lite"/>
    </source>
</evidence>
<feature type="transmembrane region" description="Helical" evidence="15">
    <location>
        <begin position="216"/>
        <end position="234"/>
    </location>
</feature>
<keyword evidence="6" id="KW-0325">Glycoprotein</keyword>
<reference evidence="19 20" key="1">
    <citation type="journal article" date="2022" name="G3 (Bethesda)">
        <title>Enemy or ally: a genomic approach to elucidate the lifestyle of Phyllosticta citrichinaensis.</title>
        <authorList>
            <person name="Buijs V.A."/>
            <person name="Groenewald J.Z."/>
            <person name="Haridas S."/>
            <person name="LaButti K.M."/>
            <person name="Lipzen A."/>
            <person name="Martin F.M."/>
            <person name="Barry K."/>
            <person name="Grigoriev I.V."/>
            <person name="Crous P.W."/>
            <person name="Seidl M.F."/>
        </authorList>
    </citation>
    <scope>NUCLEOTIDE SEQUENCE [LARGE SCALE GENOMIC DNA]</scope>
    <source>
        <strain evidence="19 20">CBS 129764</strain>
    </source>
</reference>
<evidence type="ECO:0000259" key="17">
    <source>
        <dbReference type="Pfam" id="PF05730"/>
    </source>
</evidence>
<keyword evidence="5" id="KW-0964">Secreted</keyword>
<dbReference type="InterPro" id="IPR049326">
    <property type="entry name" value="Rhodopsin_dom_fungi"/>
</dbReference>
<keyword evidence="6" id="KW-0336">GPI-anchor</keyword>
<keyword evidence="11" id="KW-1015">Disulfide bond</keyword>
<feature type="transmembrane region" description="Helical" evidence="15">
    <location>
        <begin position="292"/>
        <end position="316"/>
    </location>
</feature>
<feature type="transmembrane region" description="Helical" evidence="15">
    <location>
        <begin position="246"/>
        <end position="272"/>
    </location>
</feature>
<evidence type="ECO:0000256" key="12">
    <source>
        <dbReference type="ARBA" id="ARBA00023288"/>
    </source>
</evidence>
<feature type="transmembrane region" description="Helical" evidence="15">
    <location>
        <begin position="123"/>
        <end position="147"/>
    </location>
</feature>
<evidence type="ECO:0000256" key="1">
    <source>
        <dbReference type="ARBA" id="ARBA00004141"/>
    </source>
</evidence>
<keyword evidence="7 15" id="KW-0812">Transmembrane</keyword>
<dbReference type="Proteomes" id="UP001456524">
    <property type="component" value="Unassembled WGS sequence"/>
</dbReference>
<evidence type="ECO:0000256" key="4">
    <source>
        <dbReference type="ARBA" id="ARBA00010031"/>
    </source>
</evidence>
<dbReference type="InterPro" id="IPR052337">
    <property type="entry name" value="SAT4-like"/>
</dbReference>
<dbReference type="InterPro" id="IPR008427">
    <property type="entry name" value="Extracellular_membr_CFEM_dom"/>
</dbReference>
<sequence>MHVALLWLSVLILQPLSVSATSANSTLGANSTNPLSTPLSIPKCGVGSCSSVEALANGLQQTCVIRGVDLKTDCQLTNTTCLCASKPLEEWLVDCLMANCSVKDALMTKRITAKTCDLPVRDIGYIMSWTGGVGGLVATVMVVLRVLYRTPFLGGSFWLDDLFVLFLLFSLIPLSILSFCTTHEDAVNHFGLGRDIWTVSFAHITDVLHITYWVEILYTLCLYFVKTSILLFYLRIFPDERFRRWLYLSLLLCFLHGAGFGLAVVFQCWPISHSWTGWTREEEGKCINVNVMFMVSAYVHIFLDLLVLVLPLQQLAQLTLDRWRRARVMFMFLVGSFATVASCIRIKHMKVLGQSHNPTWDYVPVGYWSTIEVDTATACACLPAVRALIYKVFFPQSMSDTPEEMDRSRYTMPGLPQSDGLDGKRAAANDRGDTCTEMGVEFCERKGNGEDEGEIQTRVQRVVVRRKSDERSVAAILPMEEEFDEERSDKSSNWGGAEGSNRKGVRSPVTSICL</sequence>
<evidence type="ECO:0000256" key="5">
    <source>
        <dbReference type="ARBA" id="ARBA00022525"/>
    </source>
</evidence>
<comment type="similarity">
    <text evidence="13">Belongs to the SAT4 family.</text>
</comment>
<evidence type="ECO:0000256" key="6">
    <source>
        <dbReference type="ARBA" id="ARBA00022622"/>
    </source>
</evidence>
<comment type="similarity">
    <text evidence="4">Belongs to the RBT5 family.</text>
</comment>
<keyword evidence="12" id="KW-0449">Lipoprotein</keyword>
<evidence type="ECO:0000313" key="19">
    <source>
        <dbReference type="EMBL" id="KAK8151795.1"/>
    </source>
</evidence>
<evidence type="ECO:0000256" key="7">
    <source>
        <dbReference type="ARBA" id="ARBA00022692"/>
    </source>
</evidence>
<evidence type="ECO:0000256" key="13">
    <source>
        <dbReference type="ARBA" id="ARBA00038359"/>
    </source>
</evidence>
<proteinExistence type="inferred from homology"/>
<keyword evidence="20" id="KW-1185">Reference proteome</keyword>
<evidence type="ECO:0000259" key="18">
    <source>
        <dbReference type="Pfam" id="PF20684"/>
    </source>
</evidence>
<organism evidence="19 20">
    <name type="scientific">Phyllosticta citrichinensis</name>
    <dbReference type="NCBI Taxonomy" id="1130410"/>
    <lineage>
        <taxon>Eukaryota</taxon>
        <taxon>Fungi</taxon>
        <taxon>Dikarya</taxon>
        <taxon>Ascomycota</taxon>
        <taxon>Pezizomycotina</taxon>
        <taxon>Dothideomycetes</taxon>
        <taxon>Dothideomycetes incertae sedis</taxon>
        <taxon>Botryosphaeriales</taxon>
        <taxon>Phyllostictaceae</taxon>
        <taxon>Phyllosticta</taxon>
    </lineage>
</organism>
<evidence type="ECO:0000256" key="10">
    <source>
        <dbReference type="ARBA" id="ARBA00023136"/>
    </source>
</evidence>
<comment type="caution">
    <text evidence="19">The sequence shown here is derived from an EMBL/GenBank/DDBJ whole genome shotgun (WGS) entry which is preliminary data.</text>
</comment>
<evidence type="ECO:0000256" key="9">
    <source>
        <dbReference type="ARBA" id="ARBA00022989"/>
    </source>
</evidence>
<evidence type="ECO:0000256" key="15">
    <source>
        <dbReference type="SAM" id="Phobius"/>
    </source>
</evidence>
<evidence type="ECO:0000256" key="2">
    <source>
        <dbReference type="ARBA" id="ARBA00004589"/>
    </source>
</evidence>
<feature type="domain" description="Rhodopsin" evidence="18">
    <location>
        <begin position="145"/>
        <end position="389"/>
    </location>
</feature>
<evidence type="ECO:0000256" key="11">
    <source>
        <dbReference type="ARBA" id="ARBA00023157"/>
    </source>
</evidence>